<gene>
    <name evidence="1" type="ORF">EHQ83_13960</name>
</gene>
<dbReference type="Proteomes" id="UP000297613">
    <property type="component" value="Unassembled WGS sequence"/>
</dbReference>
<evidence type="ECO:0000313" key="2">
    <source>
        <dbReference type="Proteomes" id="UP000297613"/>
    </source>
</evidence>
<dbReference type="AlphaFoldDB" id="A0A6N4QF12"/>
<organism evidence="1 2">
    <name type="scientific">Leptospira yasudae</name>
    <dbReference type="NCBI Taxonomy" id="2202201"/>
    <lineage>
        <taxon>Bacteria</taxon>
        <taxon>Pseudomonadati</taxon>
        <taxon>Spirochaetota</taxon>
        <taxon>Spirochaetia</taxon>
        <taxon>Leptospirales</taxon>
        <taxon>Leptospiraceae</taxon>
        <taxon>Leptospira</taxon>
    </lineage>
</organism>
<dbReference type="Pfam" id="PF07600">
    <property type="entry name" value="DUF1564"/>
    <property type="match status" value="1"/>
</dbReference>
<accession>A0A6N4QF12</accession>
<comment type="caution">
    <text evidence="1">The sequence shown here is derived from an EMBL/GenBank/DDBJ whole genome shotgun (WGS) entry which is preliminary data.</text>
</comment>
<dbReference type="RefSeq" id="WP_135568667.1">
    <property type="nucleotide sequence ID" value="NZ_RQGK01000054.1"/>
</dbReference>
<dbReference type="EMBL" id="RQGM01000057">
    <property type="protein sequence ID" value="TGL82442.1"/>
    <property type="molecule type" value="Genomic_DNA"/>
</dbReference>
<protein>
    <submittedName>
        <fullName evidence="1">DUF1564 domain-containing protein</fullName>
    </submittedName>
</protein>
<dbReference type="InterPro" id="IPR011458">
    <property type="entry name" value="DUF1564"/>
</dbReference>
<proteinExistence type="predicted"/>
<sequence length="179" mass="20467">MGVLLLHSDYKLDGVLQEITTNVVTLIVPEATLSLYSESERRQLAKRIPELLERYSKYLTAIPRLGHKAGKTLYQNSPGPKKMKRINVRLSTGSWALFGTLAQVHGVSRCFLFNFLLELDRAGVGYSIVNTMNEGGPTFHRNYSYILHLDLLNNRITRTLQCIPENSFYVLDYRDWVDS</sequence>
<evidence type="ECO:0000313" key="1">
    <source>
        <dbReference type="EMBL" id="TGL82442.1"/>
    </source>
</evidence>
<reference evidence="1 2" key="1">
    <citation type="journal article" date="2019" name="PLoS Negl. Trop. Dis.">
        <title>Revisiting the worldwide diversity of Leptospira species in the environment.</title>
        <authorList>
            <person name="Vincent A.T."/>
            <person name="Schiettekatte O."/>
            <person name="Bourhy P."/>
            <person name="Veyrier F.J."/>
            <person name="Picardeau M."/>
        </authorList>
    </citation>
    <scope>NUCLEOTIDE SEQUENCE [LARGE SCALE GENOMIC DNA]</scope>
    <source>
        <strain evidence="1 2">201702445</strain>
    </source>
</reference>
<name>A0A6N4QF12_9LEPT</name>